<dbReference type="Proteomes" id="UP000518752">
    <property type="component" value="Unassembled WGS sequence"/>
</dbReference>
<keyword evidence="3" id="KW-1185">Reference proteome</keyword>
<comment type="caution">
    <text evidence="2">The sequence shown here is derived from an EMBL/GenBank/DDBJ whole genome shotgun (WGS) entry which is preliminary data.</text>
</comment>
<evidence type="ECO:0000259" key="1">
    <source>
        <dbReference type="Pfam" id="PF06985"/>
    </source>
</evidence>
<reference evidence="2 3" key="1">
    <citation type="journal article" date="2020" name="ISME J.">
        <title>Uncovering the hidden diversity of litter-decomposition mechanisms in mushroom-forming fungi.</title>
        <authorList>
            <person name="Floudas D."/>
            <person name="Bentzer J."/>
            <person name="Ahren D."/>
            <person name="Johansson T."/>
            <person name="Persson P."/>
            <person name="Tunlid A."/>
        </authorList>
    </citation>
    <scope>NUCLEOTIDE SEQUENCE [LARGE SCALE GENOMIC DNA]</scope>
    <source>
        <strain evidence="2 3">CBS 406.79</strain>
    </source>
</reference>
<feature type="domain" description="Heterokaryon incompatibility" evidence="1">
    <location>
        <begin position="74"/>
        <end position="169"/>
    </location>
</feature>
<dbReference type="AlphaFoldDB" id="A0A8H5I2A8"/>
<dbReference type="InterPro" id="IPR052895">
    <property type="entry name" value="HetReg/Transcr_Mod"/>
</dbReference>
<proteinExistence type="predicted"/>
<dbReference type="Pfam" id="PF06985">
    <property type="entry name" value="HET"/>
    <property type="match status" value="1"/>
</dbReference>
<accession>A0A8H5I2A8</accession>
<gene>
    <name evidence="2" type="ORF">D9757_000431</name>
</gene>
<dbReference type="OrthoDB" id="5122891at2759"/>
<dbReference type="PANTHER" id="PTHR24148">
    <property type="entry name" value="ANKYRIN REPEAT DOMAIN-CONTAINING PROTEIN 39 HOMOLOG-RELATED"/>
    <property type="match status" value="1"/>
</dbReference>
<dbReference type="InterPro" id="IPR010730">
    <property type="entry name" value="HET"/>
</dbReference>
<dbReference type="EMBL" id="JAACJN010000001">
    <property type="protein sequence ID" value="KAF5393858.1"/>
    <property type="molecule type" value="Genomic_DNA"/>
</dbReference>
<dbReference type="PANTHER" id="PTHR24148:SF64">
    <property type="entry name" value="HETEROKARYON INCOMPATIBILITY DOMAIN-CONTAINING PROTEIN"/>
    <property type="match status" value="1"/>
</dbReference>
<organism evidence="2 3">
    <name type="scientific">Collybiopsis confluens</name>
    <dbReference type="NCBI Taxonomy" id="2823264"/>
    <lineage>
        <taxon>Eukaryota</taxon>
        <taxon>Fungi</taxon>
        <taxon>Dikarya</taxon>
        <taxon>Basidiomycota</taxon>
        <taxon>Agaricomycotina</taxon>
        <taxon>Agaricomycetes</taxon>
        <taxon>Agaricomycetidae</taxon>
        <taxon>Agaricales</taxon>
        <taxon>Marasmiineae</taxon>
        <taxon>Omphalotaceae</taxon>
        <taxon>Collybiopsis</taxon>
    </lineage>
</organism>
<sequence length="536" mass="59336">MGDNGTLIYSSDLHSVKDKTIDLSRYGTPCRYRFIDCKAFLKEKKLNIYEFSGSSNSHSSHGGSPAPYPPNVNYTAISYTWRGNETTHSDPSSPSYWKDTHGTFEVKGAEDGDPISLDVLKHVCTAVESSSRYIWLDRLCILQSNKTDKSWQISRMYAVYASCKMCCVLPGGIRRLVRLKEKTSWIHRGWTLQEVVVPKQTIVLVRWDHRMEGKRIQSSGGGGGVFLPKGVIDGQSMYTNLHDLLEVSIRAGSFQIDDKKIPISVKLFGSNHTSAATLLDSMPKTQHTSTYVREQSIWRSALLRTSSRPVDMVFSIMGLFGVSLDPGSFDKDDRVGATIALAREILKQGKPASWIGAGYMLERSRAISTFPRFPETSVSGQAYLRMSDGTKKSAIEMFDPKDAGDYLSHVPGGSMDKHGYVKLVAHATGITKGDSRKAPIHGDNGSFWYFLPASTNLEIATDEPARFIVYIGSMVQSSSPVYARADSLDSLRALLIKEHAPGKFHCFTFAKLANKHKKQIQSLPKMTLAIGGPNPP</sequence>
<protein>
    <recommendedName>
        <fullName evidence="1">Heterokaryon incompatibility domain-containing protein</fullName>
    </recommendedName>
</protein>
<evidence type="ECO:0000313" key="3">
    <source>
        <dbReference type="Proteomes" id="UP000518752"/>
    </source>
</evidence>
<name>A0A8H5I2A8_9AGAR</name>
<evidence type="ECO:0000313" key="2">
    <source>
        <dbReference type="EMBL" id="KAF5393858.1"/>
    </source>
</evidence>